<evidence type="ECO:0000256" key="1">
    <source>
        <dbReference type="ARBA" id="ARBA00022723"/>
    </source>
</evidence>
<dbReference type="GO" id="GO:0008270">
    <property type="term" value="F:zinc ion binding"/>
    <property type="evidence" value="ECO:0007669"/>
    <property type="project" value="UniProtKB-KW"/>
</dbReference>
<dbReference type="SMART" id="SM00355">
    <property type="entry name" value="ZnF_C2H2"/>
    <property type="match status" value="8"/>
</dbReference>
<evidence type="ECO:0000256" key="4">
    <source>
        <dbReference type="ARBA" id="ARBA00022833"/>
    </source>
</evidence>
<dbReference type="Proteomes" id="UP001497623">
    <property type="component" value="Unassembled WGS sequence"/>
</dbReference>
<dbReference type="AlphaFoldDB" id="A0AAV2RVR1"/>
<dbReference type="PANTHER" id="PTHR24379">
    <property type="entry name" value="KRAB AND ZINC FINGER DOMAIN-CONTAINING"/>
    <property type="match status" value="1"/>
</dbReference>
<feature type="domain" description="C2H2-type" evidence="7">
    <location>
        <begin position="868"/>
        <end position="895"/>
    </location>
</feature>
<feature type="compositionally biased region" description="Acidic residues" evidence="6">
    <location>
        <begin position="1081"/>
        <end position="1092"/>
    </location>
</feature>
<evidence type="ECO:0000259" key="7">
    <source>
        <dbReference type="PROSITE" id="PS50157"/>
    </source>
</evidence>
<gene>
    <name evidence="8" type="ORF">MNOR_LOCUS29212</name>
</gene>
<dbReference type="FunFam" id="3.30.160.60:FF:000065">
    <property type="entry name" value="B-cell CLL/lymphoma 6, member B"/>
    <property type="match status" value="1"/>
</dbReference>
<dbReference type="PROSITE" id="PS00028">
    <property type="entry name" value="ZINC_FINGER_C2H2_1"/>
    <property type="match status" value="4"/>
</dbReference>
<keyword evidence="3 5" id="KW-0863">Zinc-finger</keyword>
<comment type="caution">
    <text evidence="8">The sequence shown here is derived from an EMBL/GenBank/DDBJ whole genome shotgun (WGS) entry which is preliminary data.</text>
</comment>
<protein>
    <recommendedName>
        <fullName evidence="7">C2H2-type domain-containing protein</fullName>
    </recommendedName>
</protein>
<dbReference type="SUPFAM" id="SSF57667">
    <property type="entry name" value="beta-beta-alpha zinc fingers"/>
    <property type="match status" value="2"/>
</dbReference>
<feature type="non-terminal residue" evidence="8">
    <location>
        <position position="1092"/>
    </location>
</feature>
<accession>A0AAV2RVR1</accession>
<evidence type="ECO:0000256" key="2">
    <source>
        <dbReference type="ARBA" id="ARBA00022737"/>
    </source>
</evidence>
<sequence length="1092" mass="124865">MNELLSFYKELYSFNYKCVECVNDFHDEADVSESQPSCHLMWLVLETLCESCGWDDRGYNSTIRTMKIGVNGVQQYLIISVHNNGECSTLLTSDDNHTHSYMMNSEEMEELKSQDHAADAKSYCSQTYMGEMQQNQLQPTTKETEAANVLMNLSGKTTERTSQEPQCLMNSQSPVKTCEHARYNQLTADSFEHLNEDHRTDKSICNNIEDYTKCKNSNEFKNDISAVTQYSNSLCKSSKEFSNSSKSIKLSTLNSAEINDNKEKGNLQEKGISFQQKELDIPVINKNALLPITTQIVCPICNHQCEDLVEVHEHILDQHNLSDGTHLSSSPIQLETSDAVQRAYHSVPQASSEIQQGPHPTTLQFSFEPHRGPHSAALKSSEIGLISQNNAENNKKCMGTQISYTNHESISFNKNSIMPYKDIENRICSQQPTIHIRNCKINKKNCKKKKIKITENLGVRLEDSQNKVANEIQIKDKYLNLGDSQDINIEISDKEESGEEVYWDQGDGQPPEEYIEEHNNEFDDIRKINNICKKFESSNSQSMNSKKLNLQNNAIEIFDSNTSDNHKDSIYNHESEELYPEKKDLLNEYIKKTKSMSKFLLQTPVKPIEPENILEKNTKIHNFNLKLFHDKEKPKLTDKSNKLLVRVVESSSILKDKARDALAMAVESSRIRDQDHRVSVSICLGCTTGFVGPNLILAHSCHGHHPLTIIQENNSVALTEALYTFNGDPALLNQENVWYFPDFIIRRVDNGTESISVEMIHSSSGRIFGLLSDKDVGSLCQNMFVFKCPKCCTEHDSLDKFLQHLVAGPCVFRCTQCTLMYNTPEKVEAHRTSVHPSVADRTCPRCNQVFEKRHLRNKHLAIKCSQQVVCQICGAVLKNKYNLMVHMNCHSERQHVCSECGKAFHRKGVLVRHMLKHQGHMPFECSTCNQRFYNKNKLQLHIDRHRGDRRHSCIYCDKRFYTKYDCDRHSKRYHLKKLGISFDTGKSKSRQIAIEQAQIGSQNIEQTSNTVIEKGQSQILSRIANVDIQSKLLCKQNKILNKLCTDDEQRKKIENMNESEKHLNNTTGNVSHRKIRKEVNIGEDDDPDDPVQ</sequence>
<evidence type="ECO:0000256" key="6">
    <source>
        <dbReference type="SAM" id="MobiDB-lite"/>
    </source>
</evidence>
<name>A0AAV2RVR1_MEGNR</name>
<dbReference type="PROSITE" id="PS50157">
    <property type="entry name" value="ZINC_FINGER_C2H2_2"/>
    <property type="match status" value="3"/>
</dbReference>
<organism evidence="8 9">
    <name type="scientific">Meganyctiphanes norvegica</name>
    <name type="common">Northern krill</name>
    <name type="synonym">Thysanopoda norvegica</name>
    <dbReference type="NCBI Taxonomy" id="48144"/>
    <lineage>
        <taxon>Eukaryota</taxon>
        <taxon>Metazoa</taxon>
        <taxon>Ecdysozoa</taxon>
        <taxon>Arthropoda</taxon>
        <taxon>Crustacea</taxon>
        <taxon>Multicrustacea</taxon>
        <taxon>Malacostraca</taxon>
        <taxon>Eumalacostraca</taxon>
        <taxon>Eucarida</taxon>
        <taxon>Euphausiacea</taxon>
        <taxon>Euphausiidae</taxon>
        <taxon>Meganyctiphanes</taxon>
    </lineage>
</organism>
<evidence type="ECO:0000313" key="9">
    <source>
        <dbReference type="Proteomes" id="UP001497623"/>
    </source>
</evidence>
<evidence type="ECO:0000256" key="3">
    <source>
        <dbReference type="ARBA" id="ARBA00022771"/>
    </source>
</evidence>
<feature type="region of interest" description="Disordered" evidence="6">
    <location>
        <begin position="1055"/>
        <end position="1092"/>
    </location>
</feature>
<keyword evidence="4" id="KW-0862">Zinc</keyword>
<dbReference type="InterPro" id="IPR013087">
    <property type="entry name" value="Znf_C2H2_type"/>
</dbReference>
<keyword evidence="1" id="KW-0479">Metal-binding</keyword>
<reference evidence="8 9" key="1">
    <citation type="submission" date="2024-05" db="EMBL/GenBank/DDBJ databases">
        <authorList>
            <person name="Wallberg A."/>
        </authorList>
    </citation>
    <scope>NUCLEOTIDE SEQUENCE [LARGE SCALE GENOMIC DNA]</scope>
</reference>
<keyword evidence="9" id="KW-1185">Reference proteome</keyword>
<keyword evidence="2" id="KW-0677">Repeat</keyword>
<feature type="domain" description="C2H2-type" evidence="7">
    <location>
        <begin position="895"/>
        <end position="922"/>
    </location>
</feature>
<dbReference type="InterPro" id="IPR036236">
    <property type="entry name" value="Znf_C2H2_sf"/>
</dbReference>
<dbReference type="PANTHER" id="PTHR24379:SF121">
    <property type="entry name" value="C2H2-TYPE DOMAIN-CONTAINING PROTEIN"/>
    <property type="match status" value="1"/>
</dbReference>
<evidence type="ECO:0000256" key="5">
    <source>
        <dbReference type="PROSITE-ProRule" id="PRU00042"/>
    </source>
</evidence>
<evidence type="ECO:0000313" key="8">
    <source>
        <dbReference type="EMBL" id="CAL4142886.1"/>
    </source>
</evidence>
<dbReference type="EMBL" id="CAXKWB010033438">
    <property type="protein sequence ID" value="CAL4142886.1"/>
    <property type="molecule type" value="Genomic_DNA"/>
</dbReference>
<dbReference type="Gene3D" id="3.30.160.60">
    <property type="entry name" value="Classic Zinc Finger"/>
    <property type="match status" value="2"/>
</dbReference>
<feature type="domain" description="C2H2-type" evidence="7">
    <location>
        <begin position="923"/>
        <end position="950"/>
    </location>
</feature>
<proteinExistence type="predicted"/>